<name>A0A0B7B1H0_9EUPU</name>
<protein>
    <submittedName>
        <fullName evidence="2">Uncharacterized protein</fullName>
    </submittedName>
</protein>
<gene>
    <name evidence="2" type="primary">ORF152245</name>
    <name evidence="1" type="synonym">ORF152230</name>
</gene>
<evidence type="ECO:0000313" key="2">
    <source>
        <dbReference type="EMBL" id="CEK86156.1"/>
    </source>
</evidence>
<proteinExistence type="predicted"/>
<accession>A0A0B7B1H0</accession>
<dbReference type="EMBL" id="HACG01039291">
    <property type="protein sequence ID" value="CEK86156.1"/>
    <property type="molecule type" value="Transcribed_RNA"/>
</dbReference>
<dbReference type="EMBL" id="HACG01039288">
    <property type="protein sequence ID" value="CEK86153.1"/>
    <property type="molecule type" value="Transcribed_RNA"/>
</dbReference>
<evidence type="ECO:0000313" key="1">
    <source>
        <dbReference type="EMBL" id="CEK86153.1"/>
    </source>
</evidence>
<sequence length="70" mass="7971">MGFPHKAHIPARKLYLGKVRPVFTMENNEDLICDNIVCPAAKSFLFVKISDNMKRKITVVTACNTTFWTV</sequence>
<reference evidence="2" key="1">
    <citation type="submission" date="2014-12" db="EMBL/GenBank/DDBJ databases">
        <title>Insight into the proteome of Arion vulgaris.</title>
        <authorList>
            <person name="Aradska J."/>
            <person name="Bulat T."/>
            <person name="Smidak R."/>
            <person name="Sarate P."/>
            <person name="Gangsoo J."/>
            <person name="Sialana F."/>
            <person name="Bilban M."/>
            <person name="Lubec G."/>
        </authorList>
    </citation>
    <scope>NUCLEOTIDE SEQUENCE</scope>
    <source>
        <tissue evidence="2">Skin</tissue>
    </source>
</reference>
<organism evidence="2">
    <name type="scientific">Arion vulgaris</name>
    <dbReference type="NCBI Taxonomy" id="1028688"/>
    <lineage>
        <taxon>Eukaryota</taxon>
        <taxon>Metazoa</taxon>
        <taxon>Spiralia</taxon>
        <taxon>Lophotrochozoa</taxon>
        <taxon>Mollusca</taxon>
        <taxon>Gastropoda</taxon>
        <taxon>Heterobranchia</taxon>
        <taxon>Euthyneura</taxon>
        <taxon>Panpulmonata</taxon>
        <taxon>Eupulmonata</taxon>
        <taxon>Stylommatophora</taxon>
        <taxon>Helicina</taxon>
        <taxon>Arionoidea</taxon>
        <taxon>Arionidae</taxon>
        <taxon>Arion</taxon>
    </lineage>
</organism>
<dbReference type="AlphaFoldDB" id="A0A0B7B1H0"/>